<dbReference type="Pfam" id="PF01026">
    <property type="entry name" value="TatD_DNase"/>
    <property type="match status" value="1"/>
</dbReference>
<feature type="binding site" evidence="1">
    <location>
        <position position="10"/>
    </location>
    <ligand>
        <name>a divalent metal cation</name>
        <dbReference type="ChEBI" id="CHEBI:60240"/>
        <label>1</label>
    </ligand>
</feature>
<dbReference type="PANTHER" id="PTHR47176">
    <property type="entry name" value="OSJNBA0020J04.13 PROTEIN"/>
    <property type="match status" value="1"/>
</dbReference>
<dbReference type="PIRSF" id="PIRSF005902">
    <property type="entry name" value="DNase_TatD"/>
    <property type="match status" value="1"/>
</dbReference>
<feature type="binding site" evidence="1">
    <location>
        <position position="208"/>
    </location>
    <ligand>
        <name>a divalent metal cation</name>
        <dbReference type="ChEBI" id="CHEBI:60240"/>
        <label>1</label>
    </ligand>
</feature>
<gene>
    <name evidence="2" type="ORF">BSZ32_00685</name>
</gene>
<dbReference type="InterPro" id="IPR032466">
    <property type="entry name" value="Metal_Hydrolase"/>
</dbReference>
<dbReference type="Gene3D" id="3.20.20.140">
    <property type="entry name" value="Metal-dependent hydrolases"/>
    <property type="match status" value="1"/>
</dbReference>
<protein>
    <recommendedName>
        <fullName evidence="4">Hydrolase TatD</fullName>
    </recommendedName>
</protein>
<evidence type="ECO:0008006" key="4">
    <source>
        <dbReference type="Google" id="ProtNLM"/>
    </source>
</evidence>
<dbReference type="PANTHER" id="PTHR47176:SF1">
    <property type="entry name" value="OS04G0577500 PROTEIN"/>
    <property type="match status" value="1"/>
</dbReference>
<dbReference type="GO" id="GO:0016788">
    <property type="term" value="F:hydrolase activity, acting on ester bonds"/>
    <property type="evidence" value="ECO:0007669"/>
    <property type="project" value="InterPro"/>
</dbReference>
<dbReference type="InterPro" id="IPR001130">
    <property type="entry name" value="TatD-like"/>
</dbReference>
<dbReference type="CDD" id="cd01310">
    <property type="entry name" value="TatD_DNAse"/>
    <property type="match status" value="1"/>
</dbReference>
<feature type="binding site" evidence="1">
    <location>
        <position position="133"/>
    </location>
    <ligand>
        <name>a divalent metal cation</name>
        <dbReference type="ChEBI" id="CHEBI:60240"/>
        <label>2</label>
    </ligand>
</feature>
<dbReference type="RefSeq" id="WP_105041644.1">
    <property type="nucleotide sequence ID" value="NZ_MQWA01000001.1"/>
</dbReference>
<dbReference type="EMBL" id="MQWA01000001">
    <property type="protein sequence ID" value="PQJ27157.1"/>
    <property type="molecule type" value="Genomic_DNA"/>
</dbReference>
<dbReference type="OrthoDB" id="9810005at2"/>
<name>A0A2S7TY37_9BACT</name>
<dbReference type="Proteomes" id="UP000239907">
    <property type="component" value="Unassembled WGS sequence"/>
</dbReference>
<evidence type="ECO:0000313" key="2">
    <source>
        <dbReference type="EMBL" id="PQJ27157.1"/>
    </source>
</evidence>
<evidence type="ECO:0000256" key="1">
    <source>
        <dbReference type="PIRSR" id="PIRSR005902-1"/>
    </source>
</evidence>
<accession>A0A2S7TY37</accession>
<dbReference type="SUPFAM" id="SSF51556">
    <property type="entry name" value="Metallo-dependent hydrolases"/>
    <property type="match status" value="1"/>
</dbReference>
<feature type="binding site" evidence="1">
    <location>
        <position position="97"/>
    </location>
    <ligand>
        <name>a divalent metal cation</name>
        <dbReference type="ChEBI" id="CHEBI:60240"/>
        <label>1</label>
    </ligand>
</feature>
<proteinExistence type="predicted"/>
<feature type="binding site" evidence="1">
    <location>
        <position position="158"/>
    </location>
    <ligand>
        <name>a divalent metal cation</name>
        <dbReference type="ChEBI" id="CHEBI:60240"/>
        <label>2</label>
    </ligand>
</feature>
<feature type="binding site" evidence="1">
    <location>
        <position position="12"/>
    </location>
    <ligand>
        <name>a divalent metal cation</name>
        <dbReference type="ChEBI" id="CHEBI:60240"/>
        <label>1</label>
    </ligand>
</feature>
<dbReference type="AlphaFoldDB" id="A0A2S7TY37"/>
<reference evidence="2 3" key="1">
    <citation type="submission" date="2016-12" db="EMBL/GenBank/DDBJ databases">
        <title>Study of bacterial adaptation to deep sea.</title>
        <authorList>
            <person name="Song J."/>
            <person name="Yoshizawa S."/>
            <person name="Kogure K."/>
        </authorList>
    </citation>
    <scope>NUCLEOTIDE SEQUENCE [LARGE SCALE GENOMIC DNA]</scope>
    <source>
        <strain evidence="2 3">SAORIC-165</strain>
    </source>
</reference>
<sequence length="254" mass="28582">MPPLRLQDAHLHLQSSLLMADSDAIVKQAQDVGISQMVVNGTSPLDWDEVSELAHRYPEIIIPSFGLHPWKTPEIKDGWKDLLIEKLDSHPNACIGECGLDRWMTGLDKQAQEGAFVFQLKLASDRNLPISIHILKAWGWLLDILQETPTPTRGFLLHSFGGSTEIAKQLAKHGAYFSFSGYFLQQRKIGVQDTFRSLPRERILIETDAPDMTPPPQWISHSLVNQANHPANLSSILTGFAEVMDEKKKRWLSS</sequence>
<evidence type="ECO:0000313" key="3">
    <source>
        <dbReference type="Proteomes" id="UP000239907"/>
    </source>
</evidence>
<organism evidence="2 3">
    <name type="scientific">Rubritalea profundi</name>
    <dbReference type="NCBI Taxonomy" id="1658618"/>
    <lineage>
        <taxon>Bacteria</taxon>
        <taxon>Pseudomonadati</taxon>
        <taxon>Verrucomicrobiota</taxon>
        <taxon>Verrucomicrobiia</taxon>
        <taxon>Verrucomicrobiales</taxon>
        <taxon>Rubritaleaceae</taxon>
        <taxon>Rubritalea</taxon>
    </lineage>
</organism>
<keyword evidence="3" id="KW-1185">Reference proteome</keyword>
<dbReference type="GO" id="GO:0046872">
    <property type="term" value="F:metal ion binding"/>
    <property type="evidence" value="ECO:0007669"/>
    <property type="project" value="UniProtKB-KW"/>
</dbReference>
<comment type="caution">
    <text evidence="2">The sequence shown here is derived from an EMBL/GenBank/DDBJ whole genome shotgun (WGS) entry which is preliminary data.</text>
</comment>
<keyword evidence="1" id="KW-0479">Metal-binding</keyword>